<dbReference type="SUPFAM" id="SSF47928">
    <property type="entry name" value="N-terminal domain of the delta subunit of the F1F0-ATP synthase"/>
    <property type="match status" value="1"/>
</dbReference>
<comment type="function">
    <text evidence="8">F(1)F(0) ATP synthase produces ATP from ADP in the presence of a proton or sodium gradient. F-type ATPases consist of two structural domains, F(1) containing the extramembraneous catalytic core and F(0) containing the membrane proton channel, linked together by a central stalk and a peripheral stalk. During catalysis, ATP synthesis in the catalytic domain of F(1) is coupled via a rotary mechanism of the central stalk subunits to proton translocation.</text>
</comment>
<evidence type="ECO:0000256" key="3">
    <source>
        <dbReference type="ARBA" id="ARBA00022448"/>
    </source>
</evidence>
<keyword evidence="9" id="KW-0934">Plastid</keyword>
<keyword evidence="8" id="KW-0793">Thylakoid</keyword>
<reference evidence="9" key="1">
    <citation type="journal article" date="2017" name="J. Phycol.">
        <title>Analysis of chloroplast genomes and a supermatrix inform reclassification of the Rhodomelaceae (Rhodophyta).</title>
        <authorList>
            <person name="Diaz-Tapia P."/>
            <person name="Maggs C.A."/>
            <person name="West J.A."/>
            <person name="Verbruggen H."/>
        </authorList>
    </citation>
    <scope>NUCLEOTIDE SEQUENCE</scope>
    <source>
        <strain evidence="9">PD899</strain>
    </source>
</reference>
<comment type="subunit">
    <text evidence="8">F-type ATPases have 2 components, F(1) - the catalytic core - and F(0) - the membrane proton channel. F(1) has five subunits: alpha(3), beta(3), gamma(1), delta(1), epsilon(1). CF(0) has four main subunits: a(1), b(1), b'(1) and c(10-14). The alpha and beta chains form an alternating ring which encloses part of the gamma chain. F(1) is attached to F(0) by a central stalk formed by the gamma and epsilon chains, while a peripheral stalk is formed by the delta, b and b' chains.</text>
</comment>
<keyword evidence="3 8" id="KW-0813">Transport</keyword>
<evidence type="ECO:0000256" key="5">
    <source>
        <dbReference type="ARBA" id="ARBA00023065"/>
    </source>
</evidence>
<evidence type="ECO:0000256" key="6">
    <source>
        <dbReference type="ARBA" id="ARBA00023136"/>
    </source>
</evidence>
<keyword evidence="5 8" id="KW-0406">Ion transport</keyword>
<dbReference type="EMBL" id="MF101438">
    <property type="protein sequence ID" value="ARW65581.1"/>
    <property type="molecule type" value="Genomic_DNA"/>
</dbReference>
<keyword evidence="9" id="KW-0150">Chloroplast</keyword>
<evidence type="ECO:0000256" key="8">
    <source>
        <dbReference type="HAMAP-Rule" id="MF_01416"/>
    </source>
</evidence>
<evidence type="ECO:0000256" key="4">
    <source>
        <dbReference type="ARBA" id="ARBA00022781"/>
    </source>
</evidence>
<dbReference type="GeneID" id="33358585"/>
<dbReference type="RefSeq" id="YP_009396395.1">
    <property type="nucleotide sequence ID" value="NC_035282.1"/>
</dbReference>
<evidence type="ECO:0000256" key="7">
    <source>
        <dbReference type="ARBA" id="ARBA00023310"/>
    </source>
</evidence>
<dbReference type="InterPro" id="IPR000711">
    <property type="entry name" value="ATPase_OSCP/dsu"/>
</dbReference>
<gene>
    <name evidence="8 9" type="primary">atpD</name>
</gene>
<protein>
    <recommendedName>
        <fullName evidence="8">ATP synthase subunit delta, chloroplastic</fullName>
    </recommendedName>
    <alternativeName>
        <fullName evidence="8">ATP synthase F(1) sector subunit delta</fullName>
    </alternativeName>
    <alternativeName>
        <fullName evidence="8">F-type ATPase subunit delta</fullName>
    </alternativeName>
</protein>
<geneLocation type="chloroplast" evidence="9"/>
<dbReference type="PANTHER" id="PTHR11910">
    <property type="entry name" value="ATP SYNTHASE DELTA CHAIN"/>
    <property type="match status" value="1"/>
</dbReference>
<dbReference type="PRINTS" id="PR00125">
    <property type="entry name" value="ATPASEDELTA"/>
</dbReference>
<keyword evidence="6 8" id="KW-0472">Membrane</keyword>
<evidence type="ECO:0000313" key="9">
    <source>
        <dbReference type="EMBL" id="ARW65581.1"/>
    </source>
</evidence>
<sequence>MINQSFKEKIATPYAEALIDYAKNKDFLSQATNELSSISTVLSESSELQLLLLNPLVASSVKKEVIQKLFKNQVQDFILNFLLVLVDRRRISFLSTIIEKYLDLVNLLESVTIAEVYSAVDLSELQQKNLIDKIKLITNSKTVKLVVNKDPNLIGGFVIKVGSKVIDASLSGKLKQMSLYLNTN</sequence>
<comment type="function">
    <text evidence="8">This protein is part of the stalk that links CF(0) to CF(1). It either transmits conformational changes from CF(0) to CF(1) or is implicated in proton conduction.</text>
</comment>
<dbReference type="GO" id="GO:0045259">
    <property type="term" value="C:proton-transporting ATP synthase complex"/>
    <property type="evidence" value="ECO:0007669"/>
    <property type="project" value="UniProtKB-KW"/>
</dbReference>
<keyword evidence="4 8" id="KW-0375">Hydrogen ion transport</keyword>
<comment type="similarity">
    <text evidence="2 8">Belongs to the ATPase delta chain family.</text>
</comment>
<name>A0A1Z1MIK9_9FLOR</name>
<dbReference type="GO" id="GO:0009535">
    <property type="term" value="C:chloroplast thylakoid membrane"/>
    <property type="evidence" value="ECO:0007669"/>
    <property type="project" value="UniProtKB-SubCell"/>
</dbReference>
<organism evidence="9">
    <name type="scientific">Polysiphonia scopulorum</name>
    <dbReference type="NCBI Taxonomy" id="257860"/>
    <lineage>
        <taxon>Eukaryota</taxon>
        <taxon>Rhodophyta</taxon>
        <taxon>Florideophyceae</taxon>
        <taxon>Rhodymeniophycidae</taxon>
        <taxon>Ceramiales</taxon>
        <taxon>Rhodomelaceae</taxon>
        <taxon>Polysiphonioideae</taxon>
        <taxon>Polysiphonia</taxon>
    </lineage>
</organism>
<dbReference type="Pfam" id="PF00213">
    <property type="entry name" value="OSCP"/>
    <property type="match status" value="1"/>
</dbReference>
<dbReference type="NCBIfam" id="TIGR01145">
    <property type="entry name" value="ATP_synt_delta"/>
    <property type="match status" value="1"/>
</dbReference>
<keyword evidence="7 8" id="KW-0066">ATP synthesis</keyword>
<dbReference type="HAMAP" id="MF_01416">
    <property type="entry name" value="ATP_synth_delta_bact"/>
    <property type="match status" value="1"/>
</dbReference>
<evidence type="ECO:0000256" key="1">
    <source>
        <dbReference type="ARBA" id="ARBA00004370"/>
    </source>
</evidence>
<comment type="subcellular location">
    <subcellularLocation>
        <location evidence="1">Membrane</location>
    </subcellularLocation>
    <subcellularLocation>
        <location evidence="8">Plastid</location>
        <location evidence="8">Chloroplast thylakoid membrane</location>
        <topology evidence="8">Peripheral membrane protein</topology>
    </subcellularLocation>
</comment>
<dbReference type="GO" id="GO:0046933">
    <property type="term" value="F:proton-transporting ATP synthase activity, rotational mechanism"/>
    <property type="evidence" value="ECO:0007669"/>
    <property type="project" value="UniProtKB-UniRule"/>
</dbReference>
<keyword evidence="8" id="KW-0139">CF(1)</keyword>
<accession>A0A1Z1MIK9</accession>
<proteinExistence type="inferred from homology"/>
<dbReference type="Gene3D" id="1.10.520.20">
    <property type="entry name" value="N-terminal domain of the delta subunit of the F1F0-ATP synthase"/>
    <property type="match status" value="1"/>
</dbReference>
<dbReference type="InterPro" id="IPR026015">
    <property type="entry name" value="ATP_synth_OSCP/delta_N_sf"/>
</dbReference>
<evidence type="ECO:0000256" key="2">
    <source>
        <dbReference type="ARBA" id="ARBA00007046"/>
    </source>
</evidence>
<dbReference type="AlphaFoldDB" id="A0A1Z1MIK9"/>